<dbReference type="PANTHER" id="PTHR11161">
    <property type="entry name" value="O-ACYLTRANSFERASE"/>
    <property type="match status" value="1"/>
</dbReference>
<dbReference type="EMBL" id="JABXBU010002228">
    <property type="protein sequence ID" value="KAF8770076.1"/>
    <property type="molecule type" value="Genomic_DNA"/>
</dbReference>
<feature type="transmembrane region" description="Helical" evidence="1">
    <location>
        <begin position="383"/>
        <end position="403"/>
    </location>
</feature>
<name>A0A8T0EAN6_ARGBR</name>
<dbReference type="GO" id="GO:0016747">
    <property type="term" value="F:acyltransferase activity, transferring groups other than amino-acyl groups"/>
    <property type="evidence" value="ECO:0007669"/>
    <property type="project" value="InterPro"/>
</dbReference>
<reference evidence="4" key="1">
    <citation type="journal article" date="2020" name="bioRxiv">
        <title>Chromosome-level reference genome of the European wasp spider Argiope bruennichi: a resource for studies on range expansion and evolutionary adaptation.</title>
        <authorList>
            <person name="Sheffer M.M."/>
            <person name="Hoppe A."/>
            <person name="Krehenwinkel H."/>
            <person name="Uhl G."/>
            <person name="Kuss A.W."/>
            <person name="Jensen L."/>
            <person name="Jensen C."/>
            <person name="Gillespie R.G."/>
            <person name="Hoff K.J."/>
            <person name="Prost S."/>
        </authorList>
    </citation>
    <scope>NUCLEOTIDE SEQUENCE</scope>
</reference>
<sequence>MESIPWCLLILLCLGWALADRDDHIELEEPMHARQAWIRADQRLRSATSKIMRKALPAIMKEVYKKDLSTNCLTGLLHTANAFKQNKAWAFKMLDASGRLPEGFLQGTLSSLGNYQECVEIRVNESRTNMKGQYCTVVMTPPLPDWKPFTSMHITVPELFNVSAPDSVITYLMGMLHNLHVTSAKIAICTPSLCSREDINKLTQIIPEKLGLDWKFEVSHCETQEPLHLTQSQLIVMCLMGVLVFAVLLGTAVDMLCPAGDTDHTTVKATLIQGMKAFSFPANARRLSEYTCPNEPLSFAYGLMFIVFYWVSISNTFMYVNYDVTSNFLEAFKVTQAMFYEIVLNRVLPLQVLFFISGLMTTYRWLKSPEQNLNVCKFLLKRYWRFTPAYAFAIALMIITPTWGSGPSWYSHLTPVYNNCKDRWWYNLLYINNYMDSDKVCLDHTWMFAVDAQLHVLAVFILIPLKLRPKIGLMVNLVLAVASLVAVALTNVYYDLPPLEALAFLHIKDRHFYAEHTYQRVYAHVSLYCSGVFVAYFAHLYPNLKISKKMNWALWLFTLAGCSAALCSVHAWRQGVMPSPLVAAIYITLSKVALAVFLAWVSIACITGHASGLRDVLSWRPFAFTGRLFFIAYIMHVPIINMVMSYKREHFFITDLELFYVVLNHVSGTLIISYILHIFFEAPFLSLTSVIRRRCKVKTLTNNQGEKPIKFMDKAAAWKDNSEKSHC</sequence>
<feature type="transmembrane region" description="Helical" evidence="1">
    <location>
        <begin position="299"/>
        <end position="322"/>
    </location>
</feature>
<feature type="transmembrane region" description="Helical" evidence="1">
    <location>
        <begin position="445"/>
        <end position="463"/>
    </location>
</feature>
<feature type="transmembrane region" description="Helical" evidence="1">
    <location>
        <begin position="584"/>
        <end position="607"/>
    </location>
</feature>
<feature type="transmembrane region" description="Helical" evidence="1">
    <location>
        <begin position="475"/>
        <end position="494"/>
    </location>
</feature>
<feature type="domain" description="Nose resistant-to-fluoxetine protein N-terminal" evidence="3">
    <location>
        <begin position="69"/>
        <end position="223"/>
    </location>
</feature>
<keyword evidence="1" id="KW-1133">Transmembrane helix</keyword>
<keyword evidence="2" id="KW-0732">Signal</keyword>
<dbReference type="Pfam" id="PF20146">
    <property type="entry name" value="NRF"/>
    <property type="match status" value="1"/>
</dbReference>
<keyword evidence="1" id="KW-0472">Membrane</keyword>
<feature type="transmembrane region" description="Helical" evidence="1">
    <location>
        <begin position="342"/>
        <end position="363"/>
    </location>
</feature>
<dbReference type="OMA" id="CTTEDIN"/>
<feature type="transmembrane region" description="Helical" evidence="1">
    <location>
        <begin position="658"/>
        <end position="680"/>
    </location>
</feature>
<feature type="transmembrane region" description="Helical" evidence="1">
    <location>
        <begin position="553"/>
        <end position="572"/>
    </location>
</feature>
<feature type="signal peptide" evidence="2">
    <location>
        <begin position="1"/>
        <end position="19"/>
    </location>
</feature>
<evidence type="ECO:0000256" key="1">
    <source>
        <dbReference type="SAM" id="Phobius"/>
    </source>
</evidence>
<reference evidence="4" key="2">
    <citation type="submission" date="2020-06" db="EMBL/GenBank/DDBJ databases">
        <authorList>
            <person name="Sheffer M."/>
        </authorList>
    </citation>
    <scope>NUCLEOTIDE SEQUENCE</scope>
</reference>
<organism evidence="4 5">
    <name type="scientific">Argiope bruennichi</name>
    <name type="common">Wasp spider</name>
    <name type="synonym">Aranea bruennichi</name>
    <dbReference type="NCBI Taxonomy" id="94029"/>
    <lineage>
        <taxon>Eukaryota</taxon>
        <taxon>Metazoa</taxon>
        <taxon>Ecdysozoa</taxon>
        <taxon>Arthropoda</taxon>
        <taxon>Chelicerata</taxon>
        <taxon>Arachnida</taxon>
        <taxon>Araneae</taxon>
        <taxon>Araneomorphae</taxon>
        <taxon>Entelegynae</taxon>
        <taxon>Araneoidea</taxon>
        <taxon>Araneidae</taxon>
        <taxon>Argiope</taxon>
    </lineage>
</organism>
<dbReference type="PANTHER" id="PTHR11161:SF0">
    <property type="entry name" value="O-ACYLTRANSFERASE LIKE PROTEIN"/>
    <property type="match status" value="1"/>
</dbReference>
<dbReference type="Proteomes" id="UP000807504">
    <property type="component" value="Unassembled WGS sequence"/>
</dbReference>
<keyword evidence="5" id="KW-1185">Reference proteome</keyword>
<dbReference type="AlphaFoldDB" id="A0A8T0EAN6"/>
<feature type="transmembrane region" description="Helical" evidence="1">
    <location>
        <begin position="234"/>
        <end position="253"/>
    </location>
</feature>
<evidence type="ECO:0000256" key="2">
    <source>
        <dbReference type="SAM" id="SignalP"/>
    </source>
</evidence>
<feature type="transmembrane region" description="Helical" evidence="1">
    <location>
        <begin position="628"/>
        <end position="646"/>
    </location>
</feature>
<dbReference type="InterPro" id="IPR006621">
    <property type="entry name" value="Nose-resist-to-fluoxetine_N"/>
</dbReference>
<comment type="caution">
    <text evidence="4">The sequence shown here is derived from an EMBL/GenBank/DDBJ whole genome shotgun (WGS) entry which is preliminary data.</text>
</comment>
<accession>A0A8T0EAN6</accession>
<dbReference type="InterPro" id="IPR052728">
    <property type="entry name" value="O2_lipid_transport_reg"/>
</dbReference>
<protein>
    <submittedName>
        <fullName evidence="4">Nose resistant to fluoxetine protein 6 like protein</fullName>
    </submittedName>
</protein>
<evidence type="ECO:0000313" key="5">
    <source>
        <dbReference type="Proteomes" id="UP000807504"/>
    </source>
</evidence>
<evidence type="ECO:0000313" key="4">
    <source>
        <dbReference type="EMBL" id="KAF8770076.1"/>
    </source>
</evidence>
<evidence type="ECO:0000259" key="3">
    <source>
        <dbReference type="SMART" id="SM00703"/>
    </source>
</evidence>
<dbReference type="Pfam" id="PF01757">
    <property type="entry name" value="Acyl_transf_3"/>
    <property type="match status" value="1"/>
</dbReference>
<feature type="chain" id="PRO_5035720569" evidence="2">
    <location>
        <begin position="20"/>
        <end position="727"/>
    </location>
</feature>
<dbReference type="OrthoDB" id="10006435at2759"/>
<feature type="transmembrane region" description="Helical" evidence="1">
    <location>
        <begin position="521"/>
        <end position="541"/>
    </location>
</feature>
<keyword evidence="1" id="KW-0812">Transmembrane</keyword>
<proteinExistence type="predicted"/>
<dbReference type="InterPro" id="IPR002656">
    <property type="entry name" value="Acyl_transf_3_dom"/>
</dbReference>
<dbReference type="SMART" id="SM00703">
    <property type="entry name" value="NRF"/>
    <property type="match status" value="1"/>
</dbReference>
<gene>
    <name evidence="4" type="ORF">HNY73_017647</name>
</gene>